<feature type="compositionally biased region" description="Basic residues" evidence="1">
    <location>
        <begin position="2056"/>
        <end position="2065"/>
    </location>
</feature>
<evidence type="ECO:0000313" key="2">
    <source>
        <dbReference type="EMBL" id="EUD64830.1"/>
    </source>
</evidence>
<feature type="region of interest" description="Disordered" evidence="1">
    <location>
        <begin position="4141"/>
        <end position="4170"/>
    </location>
</feature>
<feature type="region of interest" description="Disordered" evidence="1">
    <location>
        <begin position="1351"/>
        <end position="1430"/>
    </location>
</feature>
<dbReference type="RefSeq" id="XP_008818578.1">
    <property type="nucleotide sequence ID" value="XM_008820356.1"/>
</dbReference>
<sequence>MEKGVQDFLNAKGNVPQNGTPNRVLSRSPNGTPNMGLSIPPNAAPAITQEQFNMIMCSFKRKDKNDQVETSPQIEAQHSVQKYYPLDDKHATDNQIGMNYIANKTVKCIDAPEKTHFPLYVQTDPKGTQLHAPQNNLMHHLQELLQRTPLQPDIKTGQLSKKSDHYNLSVADDVGVNSRSDQGSHLMMHGKNKAEFISLQEDVQRMKNPQMGEVQSCFIQGSTNYSAAQFQDFHNTTKLSHCNNQKDRAAEEVRCVGVNGDFFPSLRSFIVDGASKIDHVMSDKQGGSGIEKGARSGVAGGVERGFCTDSRGEGGMTNGVGDSPPSRLFIHRSDIVNDYVTANHYDTAHREENLLNELKQEVLYYGTLRTAELTSNTHLAPSQGHYKNRDLLLDIQNVCNLNNDQTGIYRCNSPVSNQPRNEDGHTNQNYKDVFPLQGGNIFVRYANYSQGRGENVAICPDGAEGASEMERTHQGNLANQVTHTNQVTHQSQENLENQVTHTNQLPTCTNKLLTRKESHHPCEEVLRSKKTTSCAIHQSCEKMPHLNNPGKEINLQNGIRLVDDHISKMKLSKMLLSSMGSSSPGINVSTEKNSPAGTIQDKRDQGYVNPNWSEQPFMHDKSQVNKSNHLNRVEMSKVGTDLHRDDSPLTDKGTKLPHDIVVNSGCAKYRDLHSRIDQSKGEKCIGRLNVNTLRVGNSANHAANGGGTYGNKFELYTSAKVTTKGNSLGHGSCTITADTKFKPYYKGDHLISNIDLTKNKQNSSIVSTLDDKSKWLVSLYRRMKNFNVGNSLTVNEHVMNTSGLCNLNDKTKLMSGGRIQGGGIPCSHSEDAGVMLLDEFNRIGIFSPEGYFLDSTMKWRGRSHLARDGNNYVPTAIPHHSASNPDNFLSSANKCKEGIEPLSLMIHQHRQHGILHSVQLNRGEEHHTRCPSKGPAPYHHHSKGNYGLNILTNNSTSYQIGRMREKAHSFDATMCNMDDSKEANLLNTKPIKKTMQPLTECQFDHHSRACNGTIWGDLLGLGRGTADVAADVGVDEAVNCPVENIEGVGAEARDERNDNHYDDCYVEGYTGGYPERYSDTRSTTTRHIPPGSKLGIIIQNIRYYSNNVFNDVFMNNDAFKKKKLTELNLYLAKLRVKNSQEFFFNLNKFYEMLLLLLNSNYVHKFNSSILYSICVVAKNLLVLLHLGVYILHLIKTCLYCVVKLILIKPISITDKAWFFLLNLYKTLFEKLYQYFKNNLLFGECEGKHRDLHSYDENSLAILLPFINAFNETILEYAKIRIISRNRKKEELIAFPLYESLKPFFFVNTNYPDEADWLTERTAMERAAADRTAATMTTPDGVEVEDVPLEEAREGPGYTTRSRQVVDGKAQAGNAARRVCTENKEDTGNTTNMDEANQVTSQTTDQANEQTASLKKTSTPGAPFSKKKNTEDIPVEKNTYGCVKSATQLGPINQTREADPQKGDYHCSEQQSGKVDSPVKFYSKKKAEDEELAASIRNNILCCVHSLIKMFSHIYINNWDKILYYYNENRKKLIPIFLTLTMNDQNQKIRTNSILCLKYLFDCKQLKYWFLLKEGSYSGAPLGSHVSGHVSGHVRNHLTGQVTFPPSYPTGGTSSHETTPLVECPHHQRNNLTLTEEIPNGSPTKKMIEVNRQNQNVPVKGDNYLLRRNTPSGKNSYSAGYTNLSFPDKQMKQNAHMGKAPHSVLLFNDMKHIVKREAEIGTNASSLLGIFQGDNQMQTYGEVRVDNNPLGSSSNSGFPYPRREYRYESYTNEESNEKGNYSNAKKASTEQNIVKLLTKLTKLIIKTYMVEKENNFYTPTDRLNICRFFLRVSQSILIPKYKNLLRKILKFFFFYLLKYLIYFNHGDAFHFCIKRLLLRDGTSKRSWQPERNIPFGYSLLPYIEEFAERERAATHFRSVNALCSQTSTNVHLSRHRREMLRMKQFSDNDCYSHDYLDEDERVFTSLSNYLNSFRDTGEHEEIDAQGGEQPHDQKGDGERGDGQRKDPSGGVLPEGVEGDVPRCTGKGGLPIHHHRTTHLSLADQEESATEGDLDKKPKGKSKGYMKKGKEEKKHTEGNNEDKEAATPNDSSKEVTWNDKSAESVFEQAEELPPSRVHSNETDQNGARGKFADERIDIPPRTDALQLKNPKKRKKKKKKNEERKDDGEDAEDSQEEESTKGSICSCKYTNIIDATKKINKVGKKADENDLSYLYKHIDKINKKLLSIEDYDLLISILYCNEYSRGSKYITMITVIINIFSVLLCNYNDEIFRFLCTNIYGVNINTTLNDHNISCHHSTHNQLYDISFAQLIYFMLIFLYKIFYQPCVDGIAIWMENGNELLAEKRRREAIRKGEANQEEQPQQCQEEEQINLDSNTHQEYSLRGHPNKADRSNPNLRGYRYEKKYVNNSYKDLYDNYIISYMQQESNEMNQLNNLLNRNNFIPNLIPYDIQIFKNIFLVFQKTLKHYLFCYMHCWNDVRTLLEYFLQSENLHIKIISIKIVIDIFSFINSYYEVNCSEYELPIYRQKDEYKNDNIFHKSASRGKEWDKRRGEYTLRPKEGRREEELPTCAEVCRKNRTNTGVSKTGFRHGVQRSPYGSVHRCVASAEEVRHISPHWSDSKGGEAPLVGDTSIGNNSIGNTSNRLMTPPKEARNRSGSKHAEYHMQERVPPEGSTNGTIDQHHSEATEMSKKKQFVQLVESDMVDLFRKYILVHIHNINKIQNDVTNRRSKLKHIFLNTIICISHLSYTGFKILTVEDIQRLTNLVSSCVHSIKCNIITALSKYIIKYIFTFNKKFIQNYEKRINLLHINSTNVYYNNILTREAGVFGEVLPGEAGTTSQSGISYASKNGSLKNDLQKDHLQGNIESKAHSAANLPNLPPPNSINGTSTNIFIHSNPTNMNYERENGRWKVCPVLIEEEEKIRKDYYPVNASPHHVNYPHEGWHDEKYFFENVVTVPSRSTMCNLEQVPHHSNSRRSSNRSTEIIARELRQVGPHSACTMLMDNLKDPVQYERSSDVTPYSRDTTISEKIGGLNEIAETERKAQTQKEQQPKQQGKENSVRCVSITHSTFKCSHEKSMMEEQRGRISNPEGCNAEDMAKKNQEKLTYTQKDKDEKDKERFPPISLAKMATNTRNVKKDKMSKLCGLIKRQNRREDPQWGGLKKHENLQMKMSRQMSGQMSSKMSSQISSQISSHMNRHMSNQVIQINIQCNNKQLLLAPTCEVAQSKKNTEHAIAQSRTRDTCAINSLHVYEKDQGDEPQSKDSLDRQRKDAYLLQKQRSERKLFELYYIYIYIIIHIIKFYNDSFVDLKYYTYNCICEIASSYVPFYFTQNNIKTFSYYSNYNSEENKDINKFINFINSIRLSSDVEELKLFRLRGESITSNGETVTGEFLQCNHHTDASAAEGFSHKGETCATSRSNNTTASSSCTSGRGALYEVYPCEVPPCKVPPCRGLSSDAGSIPTLANQPNRITAHNAQNLHDQFSNNIYLISYIEYIYILLLIIRENKNVEKDRAICCIIRYVGFICKNINFFLFNSISLLPSTFLLKYFVYLNNLIEKKGLLGRGLSRVGGRHSKGSSHGAANIGAVANEEEASKGKKHSVWGEELFAKMRTNLSSRNRRVRSKSSSRRSVRSISVRSRSSDVFVTVDTREHSPACAHQGERSHGQASSEVPTFDEKKSNSKMKPTQKFCSKMKSTQMCKLYHLFLNVYVKYEYNFEDSFFSCKGGAAKWEKSNGEKGISTRMASSNEDPSQRSEPCEGGRRKKKKKKGNASQEEEKPGRRQNTSVHDPQKQPIVEVHNEEHSTDELQKWEDAPQELLNPEQLFQGYSEKREEKVHADPIVIEIKDIFHSSRGKNNPINRSNNNVDAKIILYLLSIVKEHIKNKITWNVLYTFKLIYNNFSFFLAHNFSDLHSQILEHLISTLRYTNVYKIKILSSLALIHIPLYYNIDKIKLKELWDTLVTNISYLDLIFLSDKSNTNQLLCYYDKGLNYATISRKTEYKYKSTLRVNICELLYMCIYRSYVHANINADIEIHNRRVNCYEAFKNYTHIFNINNDVHIYNMTHIFNNHVIYYSFYNNVVPPKRSSAGAFSEEGGFPPNGKVRGVSIHSRELQTTSAVGLRQDISQLADRAEQVGSALCNQATLKNEAKEEKEKENKEENDEKDEKEGKEDKEEQFNHHDIFELQLFLNNHFDKYHFVYKSLLRTGKNPIFQILFQKLHYEIKLSLKRFLEKRRDTSLEPPRGVSN</sequence>
<feature type="region of interest" description="Disordered" evidence="1">
    <location>
        <begin position="3727"/>
        <end position="3803"/>
    </location>
</feature>
<evidence type="ECO:0000256" key="1">
    <source>
        <dbReference type="SAM" id="MobiDB-lite"/>
    </source>
</evidence>
<reference evidence="2 3" key="1">
    <citation type="submission" date="2013-02" db="EMBL/GenBank/DDBJ databases">
        <title>The Genome Sequence of Plasmodium inui San Antonio 1.</title>
        <authorList>
            <consortium name="The Broad Institute Genome Sequencing Platform"/>
            <consortium name="The Broad Institute Genome Sequencing Center for Infectious Disease"/>
            <person name="Neafsey D."/>
            <person name="Cheeseman I."/>
            <person name="Volkman S."/>
            <person name="Adams J."/>
            <person name="Walker B."/>
            <person name="Young S.K."/>
            <person name="Zeng Q."/>
            <person name="Gargeya S."/>
            <person name="Fitzgerald M."/>
            <person name="Haas B."/>
            <person name="Abouelleil A."/>
            <person name="Alvarado L."/>
            <person name="Arachchi H.M."/>
            <person name="Berlin A.M."/>
            <person name="Chapman S.B."/>
            <person name="Dewar J."/>
            <person name="Goldberg J."/>
            <person name="Griggs A."/>
            <person name="Gujja S."/>
            <person name="Hansen M."/>
            <person name="Howarth C."/>
            <person name="Imamovic A."/>
            <person name="Larimer J."/>
            <person name="McCowan C."/>
            <person name="Murphy C."/>
            <person name="Neiman D."/>
            <person name="Pearson M."/>
            <person name="Priest M."/>
            <person name="Roberts A."/>
            <person name="Saif S."/>
            <person name="Shea T."/>
            <person name="Sisk P."/>
            <person name="Sykes S."/>
            <person name="Wortman J."/>
            <person name="Nusbaum C."/>
            <person name="Birren B."/>
        </authorList>
    </citation>
    <scope>NUCLEOTIDE SEQUENCE [LARGE SCALE GENOMIC DNA]</scope>
    <source>
        <strain evidence="2 3">San Antonio 1</strain>
    </source>
</reference>
<organism evidence="2 3">
    <name type="scientific">Plasmodium inui San Antonio 1</name>
    <dbReference type="NCBI Taxonomy" id="1237626"/>
    <lineage>
        <taxon>Eukaryota</taxon>
        <taxon>Sar</taxon>
        <taxon>Alveolata</taxon>
        <taxon>Apicomplexa</taxon>
        <taxon>Aconoidasida</taxon>
        <taxon>Haemosporida</taxon>
        <taxon>Plasmodiidae</taxon>
        <taxon>Plasmodium</taxon>
        <taxon>Plasmodium (Plasmodium)</taxon>
    </lineage>
</organism>
<dbReference type="GeneID" id="20040051"/>
<feature type="compositionally biased region" description="Acidic residues" evidence="1">
    <location>
        <begin position="2165"/>
        <end position="2174"/>
    </location>
</feature>
<gene>
    <name evidence="2" type="ORF">C922_04777</name>
</gene>
<feature type="compositionally biased region" description="Basic and acidic residues" evidence="1">
    <location>
        <begin position="3793"/>
        <end position="3803"/>
    </location>
</feature>
<proteinExistence type="predicted"/>
<feature type="region of interest" description="Disordered" evidence="1">
    <location>
        <begin position="1979"/>
        <end position="2174"/>
    </location>
</feature>
<feature type="compositionally biased region" description="Polar residues" evidence="1">
    <location>
        <begin position="15"/>
        <end position="35"/>
    </location>
</feature>
<feature type="compositionally biased region" description="Polar residues" evidence="1">
    <location>
        <begin position="584"/>
        <end position="597"/>
    </location>
</feature>
<feature type="compositionally biased region" description="Basic residues" evidence="1">
    <location>
        <begin position="2147"/>
        <end position="2156"/>
    </location>
</feature>
<feature type="compositionally biased region" description="Basic and acidic residues" evidence="1">
    <location>
        <begin position="2647"/>
        <end position="2658"/>
    </location>
</feature>
<protein>
    <submittedName>
        <fullName evidence="2">Uncharacterized protein</fullName>
    </submittedName>
</protein>
<dbReference type="Proteomes" id="UP000030640">
    <property type="component" value="Unassembled WGS sequence"/>
</dbReference>
<feature type="compositionally biased region" description="Basic and acidic residues" evidence="1">
    <location>
        <begin position="1988"/>
        <end position="2006"/>
    </location>
</feature>
<dbReference type="VEuPathDB" id="PlasmoDB:C922_04777"/>
<feature type="region of interest" description="Disordered" evidence="1">
    <location>
        <begin position="1450"/>
        <end position="1471"/>
    </location>
</feature>
<feature type="compositionally biased region" description="Basic and acidic residues" evidence="1">
    <location>
        <begin position="4159"/>
        <end position="4170"/>
    </location>
</feature>
<feature type="compositionally biased region" description="Polar residues" evidence="1">
    <location>
        <begin position="1387"/>
        <end position="1419"/>
    </location>
</feature>
<feature type="compositionally biased region" description="Basic and acidic residues" evidence="1">
    <location>
        <begin position="2128"/>
        <end position="2138"/>
    </location>
</feature>
<feature type="compositionally biased region" description="Basic and acidic residues" evidence="1">
    <location>
        <begin position="2066"/>
        <end position="2100"/>
    </location>
</feature>
<feature type="compositionally biased region" description="Basic and acidic residues" evidence="1">
    <location>
        <begin position="4142"/>
        <end position="4153"/>
    </location>
</feature>
<accession>W6ZZV3</accession>
<dbReference type="EMBL" id="KI965488">
    <property type="protein sequence ID" value="EUD64830.1"/>
    <property type="molecule type" value="Genomic_DNA"/>
</dbReference>
<feature type="compositionally biased region" description="Basic and acidic residues" evidence="1">
    <location>
        <begin position="1455"/>
        <end position="1466"/>
    </location>
</feature>
<feature type="compositionally biased region" description="Low complexity" evidence="1">
    <location>
        <begin position="2628"/>
        <end position="2640"/>
    </location>
</feature>
<feature type="region of interest" description="Disordered" evidence="1">
    <location>
        <begin position="578"/>
        <end position="604"/>
    </location>
</feature>
<feature type="compositionally biased region" description="Basic and acidic residues" evidence="1">
    <location>
        <begin position="3647"/>
        <end position="3660"/>
    </location>
</feature>
<evidence type="ECO:0000313" key="3">
    <source>
        <dbReference type="Proteomes" id="UP000030640"/>
    </source>
</evidence>
<feature type="region of interest" description="Disordered" evidence="1">
    <location>
        <begin position="3082"/>
        <end position="3113"/>
    </location>
</feature>
<name>W6ZZV3_9APIC</name>
<feature type="compositionally biased region" description="Basic and acidic residues" evidence="1">
    <location>
        <begin position="3093"/>
        <end position="3113"/>
    </location>
</feature>
<keyword evidence="3" id="KW-1185">Reference proteome</keyword>
<feature type="region of interest" description="Disordered" evidence="1">
    <location>
        <begin position="3647"/>
        <end position="3682"/>
    </location>
</feature>
<feature type="region of interest" description="Disordered" evidence="1">
    <location>
        <begin position="1"/>
        <end position="37"/>
    </location>
</feature>
<feature type="region of interest" description="Disordered" evidence="1">
    <location>
        <begin position="2628"/>
        <end position="2658"/>
    </location>
</feature>
<feature type="region of interest" description="Disordered" evidence="1">
    <location>
        <begin position="3037"/>
        <end position="3057"/>
    </location>
</feature>
<dbReference type="OrthoDB" id="386592at2759"/>
<feature type="compositionally biased region" description="Basic and acidic residues" evidence="1">
    <location>
        <begin position="3746"/>
        <end position="3756"/>
    </location>
</feature>